<organism evidence="2">
    <name type="scientific">Paenibacillus sp. BIHB 4019</name>
    <dbReference type="NCBI Taxonomy" id="1870819"/>
    <lineage>
        <taxon>Bacteria</taxon>
        <taxon>Bacillati</taxon>
        <taxon>Bacillota</taxon>
        <taxon>Bacilli</taxon>
        <taxon>Bacillales</taxon>
        <taxon>Paenibacillaceae</taxon>
        <taxon>Paenibacillus</taxon>
    </lineage>
</organism>
<protein>
    <submittedName>
        <fullName evidence="2">Uncharacterized protein</fullName>
    </submittedName>
</protein>
<proteinExistence type="predicted"/>
<reference evidence="2" key="1">
    <citation type="submission" date="2016-08" db="EMBL/GenBank/DDBJ databases">
        <title>Complete Genome Seqeunce of Paenibacillus sp. BIHB 4019 from tea rhizoplane.</title>
        <authorList>
            <person name="Thakur R."/>
            <person name="Swarnkar M.K."/>
            <person name="Gulati A."/>
        </authorList>
    </citation>
    <scope>NUCLEOTIDE SEQUENCE [LARGE SCALE GENOMIC DNA]</scope>
    <source>
        <strain evidence="2">BIHB4019</strain>
    </source>
</reference>
<sequence length="129" mass="14674">MVNFAASYNPVPKPAKSRRTSSKQKKLGAISAEVDAELRERSGEKCEVRERCQGRLATERAHTIGRRLIDHKTAVDDLFHVCKWCHLWLDEQEEGIRFKRSVREAGGTGTYLEGRRDHASFQDTICSSL</sequence>
<dbReference type="RefSeq" id="WP_216364901.1">
    <property type="nucleotide sequence ID" value="NZ_CP016808.1"/>
</dbReference>
<feature type="region of interest" description="Disordered" evidence="1">
    <location>
        <begin position="1"/>
        <end position="28"/>
    </location>
</feature>
<accession>A0A1B2DRV0</accession>
<feature type="compositionally biased region" description="Basic residues" evidence="1">
    <location>
        <begin position="15"/>
        <end position="26"/>
    </location>
</feature>
<evidence type="ECO:0000256" key="1">
    <source>
        <dbReference type="SAM" id="MobiDB-lite"/>
    </source>
</evidence>
<dbReference type="AlphaFoldDB" id="A0A1B2DRV0"/>
<evidence type="ECO:0000313" key="2">
    <source>
        <dbReference type="EMBL" id="ANY70436.1"/>
    </source>
</evidence>
<name>A0A1B2DRV0_9BACL</name>
<gene>
    <name evidence="2" type="ORF">BBD42_31020</name>
</gene>
<dbReference type="EMBL" id="CP016808">
    <property type="protein sequence ID" value="ANY70436.1"/>
    <property type="molecule type" value="Genomic_DNA"/>
</dbReference>